<keyword evidence="8" id="KW-1185">Reference proteome</keyword>
<feature type="domain" description="SWIM-type" evidence="6">
    <location>
        <begin position="679"/>
        <end position="711"/>
    </location>
</feature>
<dbReference type="PANTHER" id="PTHR31973">
    <property type="entry name" value="POLYPROTEIN, PUTATIVE-RELATED"/>
    <property type="match status" value="1"/>
</dbReference>
<feature type="compositionally biased region" description="Acidic residues" evidence="5">
    <location>
        <begin position="198"/>
        <end position="217"/>
    </location>
</feature>
<dbReference type="InterPro" id="IPR007527">
    <property type="entry name" value="Znf_SWIM"/>
</dbReference>
<accession>A0A8R7PBP8</accession>
<dbReference type="GO" id="GO:0008270">
    <property type="term" value="F:zinc ion binding"/>
    <property type="evidence" value="ECO:0007669"/>
    <property type="project" value="UniProtKB-KW"/>
</dbReference>
<dbReference type="Pfam" id="PF10551">
    <property type="entry name" value="MULE"/>
    <property type="match status" value="1"/>
</dbReference>
<proteinExistence type="predicted"/>
<dbReference type="Pfam" id="PF26130">
    <property type="entry name" value="PB1-like"/>
    <property type="match status" value="1"/>
</dbReference>
<evidence type="ECO:0000259" key="6">
    <source>
        <dbReference type="PROSITE" id="PS50966"/>
    </source>
</evidence>
<reference evidence="7" key="2">
    <citation type="submission" date="2018-03" db="EMBL/GenBank/DDBJ databases">
        <title>The Triticum urartu genome reveals the dynamic nature of wheat genome evolution.</title>
        <authorList>
            <person name="Ling H."/>
            <person name="Ma B."/>
            <person name="Shi X."/>
            <person name="Liu H."/>
            <person name="Dong L."/>
            <person name="Sun H."/>
            <person name="Cao Y."/>
            <person name="Gao Q."/>
            <person name="Zheng S."/>
            <person name="Li Y."/>
            <person name="Yu Y."/>
            <person name="Du H."/>
            <person name="Qi M."/>
            <person name="Li Y."/>
            <person name="Yu H."/>
            <person name="Cui Y."/>
            <person name="Wang N."/>
            <person name="Chen C."/>
            <person name="Wu H."/>
            <person name="Zhao Y."/>
            <person name="Zhang J."/>
            <person name="Li Y."/>
            <person name="Zhou W."/>
            <person name="Zhang B."/>
            <person name="Hu W."/>
            <person name="Eijk M."/>
            <person name="Tang J."/>
            <person name="Witsenboer H."/>
            <person name="Zhao S."/>
            <person name="Li Z."/>
            <person name="Zhang A."/>
            <person name="Wang D."/>
            <person name="Liang C."/>
        </authorList>
    </citation>
    <scope>NUCLEOTIDE SEQUENCE [LARGE SCALE GENOMIC DNA]</scope>
    <source>
        <strain evidence="7">cv. G1812</strain>
    </source>
</reference>
<dbReference type="InterPro" id="IPR006564">
    <property type="entry name" value="Znf_PMZ"/>
</dbReference>
<feature type="compositionally biased region" description="Acidic residues" evidence="5">
    <location>
        <begin position="105"/>
        <end position="122"/>
    </location>
</feature>
<evidence type="ECO:0000256" key="1">
    <source>
        <dbReference type="ARBA" id="ARBA00022723"/>
    </source>
</evidence>
<evidence type="ECO:0000256" key="4">
    <source>
        <dbReference type="PROSITE-ProRule" id="PRU00325"/>
    </source>
</evidence>
<reference evidence="8" key="1">
    <citation type="journal article" date="2013" name="Nature">
        <title>Draft genome of the wheat A-genome progenitor Triticum urartu.</title>
        <authorList>
            <person name="Ling H.Q."/>
            <person name="Zhao S."/>
            <person name="Liu D."/>
            <person name="Wang J."/>
            <person name="Sun H."/>
            <person name="Zhang C."/>
            <person name="Fan H."/>
            <person name="Li D."/>
            <person name="Dong L."/>
            <person name="Tao Y."/>
            <person name="Gao C."/>
            <person name="Wu H."/>
            <person name="Li Y."/>
            <person name="Cui Y."/>
            <person name="Guo X."/>
            <person name="Zheng S."/>
            <person name="Wang B."/>
            <person name="Yu K."/>
            <person name="Liang Q."/>
            <person name="Yang W."/>
            <person name="Lou X."/>
            <person name="Chen J."/>
            <person name="Feng M."/>
            <person name="Jian J."/>
            <person name="Zhang X."/>
            <person name="Luo G."/>
            <person name="Jiang Y."/>
            <person name="Liu J."/>
            <person name="Wang Z."/>
            <person name="Sha Y."/>
            <person name="Zhang B."/>
            <person name="Wu H."/>
            <person name="Tang D."/>
            <person name="Shen Q."/>
            <person name="Xue P."/>
            <person name="Zou S."/>
            <person name="Wang X."/>
            <person name="Liu X."/>
            <person name="Wang F."/>
            <person name="Yang Y."/>
            <person name="An X."/>
            <person name="Dong Z."/>
            <person name="Zhang K."/>
            <person name="Zhang X."/>
            <person name="Luo M.C."/>
            <person name="Dvorak J."/>
            <person name="Tong Y."/>
            <person name="Wang J."/>
            <person name="Yang H."/>
            <person name="Li Z."/>
            <person name="Wang D."/>
            <person name="Zhang A."/>
            <person name="Wang J."/>
        </authorList>
    </citation>
    <scope>NUCLEOTIDE SEQUENCE</scope>
    <source>
        <strain evidence="8">cv. G1812</strain>
    </source>
</reference>
<evidence type="ECO:0000256" key="2">
    <source>
        <dbReference type="ARBA" id="ARBA00022771"/>
    </source>
</evidence>
<feature type="compositionally biased region" description="Basic residues" evidence="5">
    <location>
        <begin position="853"/>
        <end position="862"/>
    </location>
</feature>
<evidence type="ECO:0000256" key="3">
    <source>
        <dbReference type="ARBA" id="ARBA00022833"/>
    </source>
</evidence>
<sequence length="895" mass="102116">MDPVDCIVVRFHFNGEFINDGKTIQYVGGKEAMSFLDRATLSLQRIQQCLSEHYVTVDGQQLHWLFPGKDLFDGLLMLSEDKSVETLSACTTDAGVADVYVEDPAVQDEEVSEEEDWAEDDYVATADEKKSAKEKPIDVESSSDDSDFVPPDCSSDDDEADAIKQDYKKFKRSKKMAAEKLALEYEFEALNVVKPEGNYEDDSSAEEDESYDEDSDGELIKRESEYARFNKKAEVIKFTLGMTFSGKKEFKDAIIRYALKERKEIKFLKDEGVRVRAKCTWPHCPWVCLLRKTSKFESWQITSFTEEHTCPKRKDSALVTSRRIAEKFESLIMSSPEWSIQQLKSTVQEKMFANVSISKIKRAKALVIGKMLAAKEGEYSQVFDYQLELLRSNPGTTCVVKLHPDFEEPTFHHFYVCFDACKKGFLAGCRKVISLDGCFLKGRAGEILSAVGRDANHQMYPIAWALVDKETNESWDWFCSLLFNDLKVGDGDGWVIISDQQKGILNAVHHWAPMAEHRNCARHIYANWRKKYREKDWQKLFWACAKAPCTMLFNLARAKLAQCTPDGARDVMNTGPQHWSRAWFRLGSCCDSVDNNISETFNKWIVEARLYLVITMFETIRQQIMIRIQEMRSEMESWTGIICPKVLKKLQKSIDYSAYCHAIFNGNDAYEVKTRVHRYTVRLHDRTCSCRYWQLSGLPCSHAISCIHCTTNKLDDYIADCYRVDNFKKTYAYCLQPLEGRAAWPVSQRPKPKAHGHINMPGRKKKCRTREEEEKPKTSKVSKVGTVIKCSLCKQSGHNKTTCKQRNGVPSASAPSASAPSGTAPLSATPSAPRGSARPPSEAPVLSSQQSTSHKRRATWRWHHQDKQREGRQLITTVGQIISLEIPSMYMEARM</sequence>
<feature type="region of interest" description="Disordered" evidence="5">
    <location>
        <begin position="798"/>
        <end position="870"/>
    </location>
</feature>
<protein>
    <recommendedName>
        <fullName evidence="6">SWIM-type domain-containing protein</fullName>
    </recommendedName>
</protein>
<feature type="compositionally biased region" description="Basic residues" evidence="5">
    <location>
        <begin position="750"/>
        <end position="768"/>
    </location>
</feature>
<dbReference type="Pfam" id="PF03108">
    <property type="entry name" value="DBD_Tnp_Mut"/>
    <property type="match status" value="1"/>
</dbReference>
<dbReference type="Pfam" id="PF04434">
    <property type="entry name" value="SWIM"/>
    <property type="match status" value="1"/>
</dbReference>
<dbReference type="InterPro" id="IPR018289">
    <property type="entry name" value="MULE_transposase_dom"/>
</dbReference>
<dbReference type="Gramene" id="TuG1812G0200001630.01.T01">
    <property type="protein sequence ID" value="TuG1812G0200001630.01.T01"/>
    <property type="gene ID" value="TuG1812G0200001630.01"/>
</dbReference>
<keyword evidence="2 4" id="KW-0863">Zinc-finger</keyword>
<feature type="compositionally biased region" description="Low complexity" evidence="5">
    <location>
        <begin position="810"/>
        <end position="844"/>
    </location>
</feature>
<dbReference type="InterPro" id="IPR058594">
    <property type="entry name" value="PB1-like_dom_pln"/>
</dbReference>
<dbReference type="InterPro" id="IPR004332">
    <property type="entry name" value="Transposase_MuDR"/>
</dbReference>
<feature type="region of interest" description="Disordered" evidence="5">
    <location>
        <begin position="746"/>
        <end position="780"/>
    </location>
</feature>
<feature type="region of interest" description="Disordered" evidence="5">
    <location>
        <begin position="105"/>
        <end position="159"/>
    </location>
</feature>
<feature type="region of interest" description="Disordered" evidence="5">
    <location>
        <begin position="196"/>
        <end position="217"/>
    </location>
</feature>
<dbReference type="PANTHER" id="PTHR31973:SF187">
    <property type="entry name" value="MUTATOR TRANSPOSASE MUDRA PROTEIN"/>
    <property type="match status" value="1"/>
</dbReference>
<evidence type="ECO:0000313" key="7">
    <source>
        <dbReference type="EnsemblPlants" id="TuG1812G0200001630.01.T01"/>
    </source>
</evidence>
<dbReference type="SMART" id="SM00575">
    <property type="entry name" value="ZnF_PMZ"/>
    <property type="match status" value="1"/>
</dbReference>
<keyword evidence="3" id="KW-0862">Zinc</keyword>
<organism evidence="7 8">
    <name type="scientific">Triticum urartu</name>
    <name type="common">Red wild einkorn</name>
    <name type="synonym">Crithodium urartu</name>
    <dbReference type="NCBI Taxonomy" id="4572"/>
    <lineage>
        <taxon>Eukaryota</taxon>
        <taxon>Viridiplantae</taxon>
        <taxon>Streptophyta</taxon>
        <taxon>Embryophyta</taxon>
        <taxon>Tracheophyta</taxon>
        <taxon>Spermatophyta</taxon>
        <taxon>Magnoliopsida</taxon>
        <taxon>Liliopsida</taxon>
        <taxon>Poales</taxon>
        <taxon>Poaceae</taxon>
        <taxon>BOP clade</taxon>
        <taxon>Pooideae</taxon>
        <taxon>Triticodae</taxon>
        <taxon>Triticeae</taxon>
        <taxon>Triticinae</taxon>
        <taxon>Triticum</taxon>
    </lineage>
</organism>
<dbReference type="EnsemblPlants" id="TuG1812G0200001630.01.T01">
    <property type="protein sequence ID" value="TuG1812G0200001630.01.T01"/>
    <property type="gene ID" value="TuG1812G0200001630.01"/>
</dbReference>
<dbReference type="AlphaFoldDB" id="A0A8R7PBP8"/>
<name>A0A8R7PBP8_TRIUA</name>
<dbReference type="Proteomes" id="UP000015106">
    <property type="component" value="Chromosome 2"/>
</dbReference>
<evidence type="ECO:0000313" key="8">
    <source>
        <dbReference type="Proteomes" id="UP000015106"/>
    </source>
</evidence>
<reference evidence="7" key="3">
    <citation type="submission" date="2022-06" db="UniProtKB">
        <authorList>
            <consortium name="EnsemblPlants"/>
        </authorList>
    </citation>
    <scope>IDENTIFICATION</scope>
</reference>
<keyword evidence="1" id="KW-0479">Metal-binding</keyword>
<feature type="compositionally biased region" description="Basic and acidic residues" evidence="5">
    <location>
        <begin position="126"/>
        <end position="138"/>
    </location>
</feature>
<dbReference type="PROSITE" id="PS50966">
    <property type="entry name" value="ZF_SWIM"/>
    <property type="match status" value="1"/>
</dbReference>
<evidence type="ECO:0000256" key="5">
    <source>
        <dbReference type="SAM" id="MobiDB-lite"/>
    </source>
</evidence>